<dbReference type="Pfam" id="PF13445">
    <property type="entry name" value="zf-RING_UBOX"/>
    <property type="match status" value="1"/>
</dbReference>
<dbReference type="InterPro" id="IPR017907">
    <property type="entry name" value="Znf_RING_CS"/>
</dbReference>
<name>A0A8C3ATN7_CYCLU</name>
<keyword evidence="1" id="KW-0479">Metal-binding</keyword>
<dbReference type="PROSITE" id="PS50089">
    <property type="entry name" value="ZF_RING_2"/>
    <property type="match status" value="1"/>
</dbReference>
<evidence type="ECO:0000256" key="2">
    <source>
        <dbReference type="ARBA" id="ARBA00022771"/>
    </source>
</evidence>
<accession>A0A8C3ATN7</accession>
<feature type="domain" description="RING-type" evidence="5">
    <location>
        <begin position="12"/>
        <end position="56"/>
    </location>
</feature>
<evidence type="ECO:0000256" key="4">
    <source>
        <dbReference type="PROSITE-ProRule" id="PRU00175"/>
    </source>
</evidence>
<sequence>MSRRPTMESLNCVICLDRFMIPVTIPCGHTFCHKCITIHWDTKSKSQIGPQCPICNEKFATRPVLKRNVSMSCQRGAGG</sequence>
<evidence type="ECO:0000313" key="6">
    <source>
        <dbReference type="Ensembl" id="ENSCLMP00005046541.1"/>
    </source>
</evidence>
<reference evidence="6" key="1">
    <citation type="submission" date="2025-08" db="UniProtKB">
        <authorList>
            <consortium name="Ensembl"/>
        </authorList>
    </citation>
    <scope>IDENTIFICATION</scope>
</reference>
<keyword evidence="3" id="KW-0862">Zinc</keyword>
<dbReference type="Gene3D" id="3.30.40.10">
    <property type="entry name" value="Zinc/RING finger domain, C3HC4 (zinc finger)"/>
    <property type="match status" value="1"/>
</dbReference>
<reference evidence="6" key="2">
    <citation type="submission" date="2025-09" db="UniProtKB">
        <authorList>
            <consortium name="Ensembl"/>
        </authorList>
    </citation>
    <scope>IDENTIFICATION</scope>
</reference>
<dbReference type="PANTHER" id="PTHR25465:SF5">
    <property type="entry name" value="E3 UBIQUITIN_ISG15 LIGASE TRIM25-RELATED"/>
    <property type="match status" value="1"/>
</dbReference>
<evidence type="ECO:0000313" key="7">
    <source>
        <dbReference type="Proteomes" id="UP000694565"/>
    </source>
</evidence>
<dbReference type="SUPFAM" id="SSF57850">
    <property type="entry name" value="RING/U-box"/>
    <property type="match status" value="1"/>
</dbReference>
<dbReference type="Proteomes" id="UP000694565">
    <property type="component" value="Unplaced"/>
</dbReference>
<dbReference type="GO" id="GO:0008270">
    <property type="term" value="F:zinc ion binding"/>
    <property type="evidence" value="ECO:0007669"/>
    <property type="project" value="UniProtKB-KW"/>
</dbReference>
<dbReference type="AlphaFoldDB" id="A0A8C3ATN7"/>
<dbReference type="SMART" id="SM00184">
    <property type="entry name" value="RING"/>
    <property type="match status" value="1"/>
</dbReference>
<keyword evidence="2 4" id="KW-0863">Zinc-finger</keyword>
<dbReference type="InterPro" id="IPR027370">
    <property type="entry name" value="Znf-RING_euk"/>
</dbReference>
<dbReference type="InterPro" id="IPR051051">
    <property type="entry name" value="E3_ubiq-ligase_TRIM/RNF"/>
</dbReference>
<evidence type="ECO:0000256" key="3">
    <source>
        <dbReference type="ARBA" id="ARBA00022833"/>
    </source>
</evidence>
<protein>
    <recommendedName>
        <fullName evidence="5">RING-type domain-containing protein</fullName>
    </recommendedName>
</protein>
<proteinExistence type="predicted"/>
<keyword evidence="7" id="KW-1185">Reference proteome</keyword>
<evidence type="ECO:0000259" key="5">
    <source>
        <dbReference type="PROSITE" id="PS50089"/>
    </source>
</evidence>
<dbReference type="PANTHER" id="PTHR25465">
    <property type="entry name" value="B-BOX DOMAIN CONTAINING"/>
    <property type="match status" value="1"/>
</dbReference>
<dbReference type="InterPro" id="IPR001841">
    <property type="entry name" value="Znf_RING"/>
</dbReference>
<organism evidence="6 7">
    <name type="scientific">Cyclopterus lumpus</name>
    <name type="common">Lumpsucker</name>
    <dbReference type="NCBI Taxonomy" id="8103"/>
    <lineage>
        <taxon>Eukaryota</taxon>
        <taxon>Metazoa</taxon>
        <taxon>Chordata</taxon>
        <taxon>Craniata</taxon>
        <taxon>Vertebrata</taxon>
        <taxon>Euteleostomi</taxon>
        <taxon>Actinopterygii</taxon>
        <taxon>Neopterygii</taxon>
        <taxon>Teleostei</taxon>
        <taxon>Neoteleostei</taxon>
        <taxon>Acanthomorphata</taxon>
        <taxon>Eupercaria</taxon>
        <taxon>Perciformes</taxon>
        <taxon>Cottioidei</taxon>
        <taxon>Cottales</taxon>
        <taxon>Cyclopteridae</taxon>
        <taxon>Cyclopterus</taxon>
    </lineage>
</organism>
<evidence type="ECO:0000256" key="1">
    <source>
        <dbReference type="ARBA" id="ARBA00022723"/>
    </source>
</evidence>
<dbReference type="InterPro" id="IPR013083">
    <property type="entry name" value="Znf_RING/FYVE/PHD"/>
</dbReference>
<dbReference type="Ensembl" id="ENSCLMT00005048152.1">
    <property type="protein sequence ID" value="ENSCLMP00005046541.1"/>
    <property type="gene ID" value="ENSCLMG00005021432.1"/>
</dbReference>
<dbReference type="PROSITE" id="PS00518">
    <property type="entry name" value="ZF_RING_1"/>
    <property type="match status" value="1"/>
</dbReference>
<dbReference type="GeneTree" id="ENSGT01030000235259"/>